<dbReference type="GO" id="GO:0006032">
    <property type="term" value="P:chitin catabolic process"/>
    <property type="evidence" value="ECO:0007669"/>
    <property type="project" value="UniProtKB-KW"/>
</dbReference>
<comment type="similarity">
    <text evidence="3">Belongs to the TRAFAC class translation factor GTPase superfamily. Classic translation factor GTPase family. EF-Tu/EF-1A subfamily.</text>
</comment>
<dbReference type="GO" id="GO:0005525">
    <property type="term" value="F:GTP binding"/>
    <property type="evidence" value="ECO:0007669"/>
    <property type="project" value="UniProtKB-KW"/>
</dbReference>
<evidence type="ECO:0000256" key="6">
    <source>
        <dbReference type="ARBA" id="ARBA00022741"/>
    </source>
</evidence>
<dbReference type="GO" id="GO:0005576">
    <property type="term" value="C:extracellular region"/>
    <property type="evidence" value="ECO:0007669"/>
    <property type="project" value="UniProtKB-SubCell"/>
</dbReference>
<evidence type="ECO:0000256" key="2">
    <source>
        <dbReference type="ARBA" id="ARBA00004613"/>
    </source>
</evidence>
<dbReference type="SUPFAM" id="SSF50465">
    <property type="entry name" value="EF-Tu/eEF-1alpha/eIF2-gamma C-terminal domain"/>
    <property type="match status" value="1"/>
</dbReference>
<dbReference type="SMART" id="SM00636">
    <property type="entry name" value="Glyco_18"/>
    <property type="match status" value="1"/>
</dbReference>
<protein>
    <recommendedName>
        <fullName evidence="4">chitinase</fullName>
        <ecNumber evidence="4">3.2.1.14</ecNumber>
    </recommendedName>
</protein>
<feature type="domain" description="Tr-type G" evidence="15">
    <location>
        <begin position="173"/>
        <end position="406"/>
    </location>
</feature>
<dbReference type="InterPro" id="IPR001223">
    <property type="entry name" value="Glyco_hydro18_cat"/>
</dbReference>
<feature type="region of interest" description="Disordered" evidence="14">
    <location>
        <begin position="568"/>
        <end position="600"/>
    </location>
</feature>
<proteinExistence type="inferred from homology"/>
<dbReference type="FunFam" id="3.40.50.300:FF:000091">
    <property type="entry name" value="Probable GTP-binding protein 1"/>
    <property type="match status" value="1"/>
</dbReference>
<dbReference type="OrthoDB" id="76388at2759"/>
<dbReference type="GO" id="GO:0008843">
    <property type="term" value="F:endochitinase activity"/>
    <property type="evidence" value="ECO:0007669"/>
    <property type="project" value="UniProtKB-EC"/>
</dbReference>
<organism evidence="17 18">
    <name type="scientific">Sanghuangporus baumii</name>
    <name type="common">Phellinus baumii</name>
    <dbReference type="NCBI Taxonomy" id="108892"/>
    <lineage>
        <taxon>Eukaryota</taxon>
        <taxon>Fungi</taxon>
        <taxon>Dikarya</taxon>
        <taxon>Basidiomycota</taxon>
        <taxon>Agaricomycotina</taxon>
        <taxon>Agaricomycetes</taxon>
        <taxon>Hymenochaetales</taxon>
        <taxon>Hymenochaetaceae</taxon>
        <taxon>Sanghuangporus</taxon>
    </lineage>
</organism>
<keyword evidence="10" id="KW-0119">Carbohydrate metabolism</keyword>
<dbReference type="PROSITE" id="PS51910">
    <property type="entry name" value="GH18_2"/>
    <property type="match status" value="1"/>
</dbReference>
<dbReference type="GO" id="GO:0003746">
    <property type="term" value="F:translation elongation factor activity"/>
    <property type="evidence" value="ECO:0007669"/>
    <property type="project" value="TreeGrafter"/>
</dbReference>
<dbReference type="AlphaFoldDB" id="A0A9Q5HVR7"/>
<accession>A0A9Q5HVR7</accession>
<dbReference type="Pfam" id="PF00704">
    <property type="entry name" value="Glyco_hydro_18"/>
    <property type="match status" value="1"/>
</dbReference>
<feature type="domain" description="GH18" evidence="16">
    <location>
        <begin position="682"/>
        <end position="1054"/>
    </location>
</feature>
<dbReference type="Gene3D" id="2.40.30.10">
    <property type="entry name" value="Translation factors"/>
    <property type="match status" value="1"/>
</dbReference>
<dbReference type="InterPro" id="IPR050055">
    <property type="entry name" value="EF-Tu_GTPase"/>
</dbReference>
<dbReference type="SUPFAM" id="SSF51445">
    <property type="entry name" value="(Trans)glycosidases"/>
    <property type="match status" value="1"/>
</dbReference>
<dbReference type="InterPro" id="IPR000795">
    <property type="entry name" value="T_Tr_GTP-bd_dom"/>
</dbReference>
<dbReference type="InterPro" id="IPR029070">
    <property type="entry name" value="Chitinase_insertion_sf"/>
</dbReference>
<keyword evidence="12" id="KW-0624">Polysaccharide degradation</keyword>
<dbReference type="CDD" id="cd03708">
    <property type="entry name" value="GTPBP_III"/>
    <property type="match status" value="1"/>
</dbReference>
<gene>
    <name evidence="17" type="ORF">A7U60_g6032</name>
</gene>
<comment type="catalytic activity">
    <reaction evidence="1">
        <text>Random endo-hydrolysis of N-acetyl-beta-D-glucosaminide (1-&gt;4)-beta-linkages in chitin and chitodextrins.</text>
        <dbReference type="EC" id="3.2.1.14"/>
    </reaction>
</comment>
<dbReference type="FunFam" id="3.20.20.80:FF:000075">
    <property type="entry name" value="Sporulation-specific chitinase"/>
    <property type="match status" value="1"/>
</dbReference>
<evidence type="ECO:0000256" key="7">
    <source>
        <dbReference type="ARBA" id="ARBA00022801"/>
    </source>
</evidence>
<dbReference type="SUPFAM" id="SSF54556">
    <property type="entry name" value="Chitinase insertion domain"/>
    <property type="match status" value="1"/>
</dbReference>
<keyword evidence="8" id="KW-0146">Chitin degradation</keyword>
<dbReference type="InterPro" id="IPR001579">
    <property type="entry name" value="Glyco_hydro_18_chit_AS"/>
</dbReference>
<dbReference type="Proteomes" id="UP000757232">
    <property type="component" value="Unassembled WGS sequence"/>
</dbReference>
<evidence type="ECO:0000259" key="15">
    <source>
        <dbReference type="PROSITE" id="PS51722"/>
    </source>
</evidence>
<dbReference type="GO" id="GO:0000272">
    <property type="term" value="P:polysaccharide catabolic process"/>
    <property type="evidence" value="ECO:0007669"/>
    <property type="project" value="UniProtKB-KW"/>
</dbReference>
<dbReference type="InterPro" id="IPR009001">
    <property type="entry name" value="Transl_elong_EF1A/Init_IF2_C"/>
</dbReference>
<evidence type="ECO:0000256" key="10">
    <source>
        <dbReference type="ARBA" id="ARBA00023277"/>
    </source>
</evidence>
<sequence>MTTLRSFQNEIEDIHHKEVAKQRSLSSKEHEKENRNPVVHGSKGRVGKGLLDTESDSDLEEQLLELLLSGIQEDRDRTRDILAGLLTNHKGEYILRLGSRPNHSKLFSGDASTGAEGWIGAPRTETELQRLCGEIATLVEEIGGKVSTLYSYPNSQSRTTLLLRLPPPNVSLLPEVRVAVVGNVDSGKSTTLGVLTRGGLDDGRGRARVGLFRHKHEIETGRTSSVGMEILGFATSGEPILPRTASSMDTDVIRREKLGWDEITVQSAKVVSFIDLAGHEKYLKTTLYGLTSGSPSCVMLMVGANAGLIGMSKEHLAISLALNVPVVVCVTKIDMTPPNVLAETIKQVTKILKSPGCRKTPVFVQSLEVAVEVSQVFATEREGDPDKFAADQPLEYSITEVWSVPYVGTVVNGILNAGHVKVGDAIYLGPDANGNWHTTAIKMTTADAGQCVSFALKRMRRTAVRKGMIIAAKTDNPPRAIRQFKGQVLILYHNTTMQKGYQAMLHCGAVRQTVRIVDMDNPQGVLRTGDRATVTFEFVSHPEFIKVGMKLLFREGKTKRSLEIGITASSSTSMSRQGEYELVPSTDDPNAPPPVLKDKPSLLSSRKVRLAVLSVVVVVLLGSVYRFWFGDTDLNSSHPSPDQDSKEGVSTTPITTTLASKPTQKPSDGSDKGGAGTMPTGKYSVGYFVNWGIYGRKFPPQKIPAEDLTHILYAFADVRPDSGVVHITDSWADTDIHYPGDSWDESGKNLYGNFKALYKLKKEHRHLKTLLSIGGWTYSPNFHPIVVSEIARKNFVLSSVKLMEDLGLDGLDIDYEYPSNDFQAIGYTTLLKELREELDQRSEVRGTSHRFLLTIAAPCGPENYKRLHVGEMAKYLDFWNLMAYDYAGSWGTVADHQANVYGGAINTNDAVQWYISHGVPRHKIIVGMPLYGRSFMNADGPGKPFSGIGPGSWEAGVYDYRALPLPGSFVFRDEKAIASWTTDYQKHEMVSFDSEEVGQWKGEWIKKQGLGGSMFWELSGDKNGEREGMEGGLGKDPQPGRSLVKVVKEAMGELDTSPNWLNYEYSQFDNMRNGMP</sequence>
<dbReference type="PROSITE" id="PS51722">
    <property type="entry name" value="G_TR_2"/>
    <property type="match status" value="1"/>
</dbReference>
<dbReference type="SUPFAM" id="SSF52540">
    <property type="entry name" value="P-loop containing nucleoside triphosphate hydrolases"/>
    <property type="match status" value="1"/>
</dbReference>
<dbReference type="InterPro" id="IPR011583">
    <property type="entry name" value="Chitinase_II/V-like_cat"/>
</dbReference>
<feature type="compositionally biased region" description="Polar residues" evidence="14">
    <location>
        <begin position="648"/>
        <end position="667"/>
    </location>
</feature>
<dbReference type="GO" id="GO:0008061">
    <property type="term" value="F:chitin binding"/>
    <property type="evidence" value="ECO:0007669"/>
    <property type="project" value="InterPro"/>
</dbReference>
<comment type="subcellular location">
    <subcellularLocation>
        <location evidence="2">Secreted</location>
    </subcellularLocation>
</comment>
<feature type="region of interest" description="Disordered" evidence="14">
    <location>
        <begin position="1"/>
        <end position="52"/>
    </location>
</feature>
<dbReference type="EC" id="3.2.1.14" evidence="4"/>
<dbReference type="CDD" id="cd04165">
    <property type="entry name" value="GTPBP1_like"/>
    <property type="match status" value="1"/>
</dbReference>
<dbReference type="Gene3D" id="3.10.50.10">
    <property type="match status" value="1"/>
</dbReference>
<reference evidence="17" key="1">
    <citation type="submission" date="2016-06" db="EMBL/GenBank/DDBJ databases">
        <title>Draft Genome sequence of the fungus Inonotus baumii.</title>
        <authorList>
            <person name="Zhu H."/>
            <person name="Lin W."/>
        </authorList>
    </citation>
    <scope>NUCLEOTIDE SEQUENCE</scope>
    <source>
        <strain evidence="17">821</strain>
    </source>
</reference>
<evidence type="ECO:0000259" key="16">
    <source>
        <dbReference type="PROSITE" id="PS51910"/>
    </source>
</evidence>
<dbReference type="PANTHER" id="PTHR43721:SF9">
    <property type="entry name" value="GTP-BINDING PROTEIN 1"/>
    <property type="match status" value="1"/>
</dbReference>
<dbReference type="InterPro" id="IPR017853">
    <property type="entry name" value="GH"/>
</dbReference>
<comment type="caution">
    <text evidence="17">The sequence shown here is derived from an EMBL/GenBank/DDBJ whole genome shotgun (WGS) entry which is preliminary data.</text>
</comment>
<keyword evidence="6" id="KW-0547">Nucleotide-binding</keyword>
<dbReference type="Gene3D" id="3.20.20.80">
    <property type="entry name" value="Glycosidases"/>
    <property type="match status" value="1"/>
</dbReference>
<feature type="region of interest" description="Disordered" evidence="14">
    <location>
        <begin position="636"/>
        <end position="677"/>
    </location>
</feature>
<evidence type="ECO:0000256" key="3">
    <source>
        <dbReference type="ARBA" id="ARBA00007249"/>
    </source>
</evidence>
<keyword evidence="5" id="KW-0964">Secreted</keyword>
<dbReference type="InterPro" id="IPR009000">
    <property type="entry name" value="Transl_B-barrel_sf"/>
</dbReference>
<feature type="compositionally biased region" description="Basic and acidic residues" evidence="14">
    <location>
        <begin position="12"/>
        <end position="35"/>
    </location>
</feature>
<evidence type="ECO:0000313" key="17">
    <source>
        <dbReference type="EMBL" id="OCB86859.1"/>
    </source>
</evidence>
<evidence type="ECO:0000256" key="8">
    <source>
        <dbReference type="ARBA" id="ARBA00023024"/>
    </source>
</evidence>
<evidence type="ECO:0000256" key="14">
    <source>
        <dbReference type="SAM" id="MobiDB-lite"/>
    </source>
</evidence>
<evidence type="ECO:0000313" key="18">
    <source>
        <dbReference type="Proteomes" id="UP000757232"/>
    </source>
</evidence>
<dbReference type="Gene3D" id="3.40.50.300">
    <property type="entry name" value="P-loop containing nucleotide triphosphate hydrolases"/>
    <property type="match status" value="1"/>
</dbReference>
<evidence type="ECO:0000256" key="4">
    <source>
        <dbReference type="ARBA" id="ARBA00012729"/>
    </source>
</evidence>
<keyword evidence="7 13" id="KW-0378">Hydrolase</keyword>
<dbReference type="CDD" id="cd06548">
    <property type="entry name" value="GH18_chitinase"/>
    <property type="match status" value="1"/>
</dbReference>
<evidence type="ECO:0000256" key="13">
    <source>
        <dbReference type="RuleBase" id="RU000489"/>
    </source>
</evidence>
<evidence type="ECO:0000256" key="1">
    <source>
        <dbReference type="ARBA" id="ARBA00000822"/>
    </source>
</evidence>
<name>A0A9Q5HVR7_SANBA</name>
<dbReference type="SUPFAM" id="SSF50447">
    <property type="entry name" value="Translation proteins"/>
    <property type="match status" value="1"/>
</dbReference>
<dbReference type="InterPro" id="IPR035531">
    <property type="entry name" value="GTPBP1-like"/>
</dbReference>
<dbReference type="GO" id="GO:0003924">
    <property type="term" value="F:GTPase activity"/>
    <property type="evidence" value="ECO:0007669"/>
    <property type="project" value="InterPro"/>
</dbReference>
<keyword evidence="18" id="KW-1185">Reference proteome</keyword>
<dbReference type="PROSITE" id="PS01095">
    <property type="entry name" value="GH18_1"/>
    <property type="match status" value="1"/>
</dbReference>
<dbReference type="InterPro" id="IPR027417">
    <property type="entry name" value="P-loop_NTPase"/>
</dbReference>
<dbReference type="PANTHER" id="PTHR43721">
    <property type="entry name" value="ELONGATION FACTOR TU-RELATED"/>
    <property type="match status" value="1"/>
</dbReference>
<keyword evidence="9" id="KW-0342">GTP-binding</keyword>
<evidence type="ECO:0000256" key="11">
    <source>
        <dbReference type="ARBA" id="ARBA00023295"/>
    </source>
</evidence>
<evidence type="ECO:0000256" key="9">
    <source>
        <dbReference type="ARBA" id="ARBA00023134"/>
    </source>
</evidence>
<keyword evidence="11 13" id="KW-0326">Glycosidase</keyword>
<evidence type="ECO:0000256" key="12">
    <source>
        <dbReference type="ARBA" id="ARBA00023326"/>
    </source>
</evidence>
<evidence type="ECO:0000256" key="5">
    <source>
        <dbReference type="ARBA" id="ARBA00022525"/>
    </source>
</evidence>
<dbReference type="Pfam" id="PF00009">
    <property type="entry name" value="GTP_EFTU"/>
    <property type="match status" value="1"/>
</dbReference>
<dbReference type="EMBL" id="LNZH02000198">
    <property type="protein sequence ID" value="OCB86859.1"/>
    <property type="molecule type" value="Genomic_DNA"/>
</dbReference>